<dbReference type="CDD" id="cd00198">
    <property type="entry name" value="vWFA"/>
    <property type="match status" value="1"/>
</dbReference>
<proteinExistence type="predicted"/>
<evidence type="ECO:0000313" key="4">
    <source>
        <dbReference type="Proteomes" id="UP001141327"/>
    </source>
</evidence>
<dbReference type="InterPro" id="IPR002035">
    <property type="entry name" value="VWF_A"/>
</dbReference>
<dbReference type="EMBL" id="JAPMOS010000020">
    <property type="protein sequence ID" value="KAJ4459362.1"/>
    <property type="molecule type" value="Genomic_DNA"/>
</dbReference>
<gene>
    <name evidence="3" type="ORF">PAPYR_4662</name>
</gene>
<protein>
    <submittedName>
        <fullName evidence="3">Alpha-protein kinase vwkA</fullName>
    </submittedName>
</protein>
<dbReference type="Pfam" id="PF00092">
    <property type="entry name" value="VWA"/>
    <property type="match status" value="1"/>
</dbReference>
<feature type="compositionally biased region" description="Low complexity" evidence="1">
    <location>
        <begin position="421"/>
        <end position="436"/>
    </location>
</feature>
<dbReference type="Gene3D" id="3.40.50.410">
    <property type="entry name" value="von Willebrand factor, type A domain"/>
    <property type="match status" value="1"/>
</dbReference>
<evidence type="ECO:0000259" key="2">
    <source>
        <dbReference type="PROSITE" id="PS50234"/>
    </source>
</evidence>
<accession>A0ABQ8UNS0</accession>
<dbReference type="PANTHER" id="PTHR47763:SF1">
    <property type="entry name" value="DUF659 DOMAIN-CONTAINING PROTEIN"/>
    <property type="match status" value="1"/>
</dbReference>
<sequence length="436" mass="46076">MGQGCEKVDRGGEFRASLGARAGGRASPGTEVRGASSERADLGAWGLGASGQEAGLVMTNTLRTTQQHDTGTKLEEPSSGGREVNGLFSQYCSKGAFPQCTEGVWTPLRSTRAASRSKPDIDHRCLVWSRKTTRTYIKGVQENLNKIVSQISSSGSVDSLRIAVIKYRDHPPQDSTFVTQVVDFTSDLTAIRAAIGSMSPEGGGDGPEAVTAAFKDALALSYRDSAPKIIIFIADAPPHAIGEGGDGFPDKDPAGCDLLELIQSFEAKKLIVHAVGCEPAISQYQYARDLFKAIAERTGGRYVTLANVAILSTIITGVALEEVSLAQVQDSVNQAVQEEVPPGRGGVCSHQLQVDSVHEANSDASRVRLFLEMLAADISSCSLAAAAPSFMMADSLAAPQAQTASISHAPISLEQIRRMSARSTPRSSAPPQKESS</sequence>
<keyword evidence="3" id="KW-0418">Kinase</keyword>
<feature type="region of interest" description="Disordered" evidence="1">
    <location>
        <begin position="417"/>
        <end position="436"/>
    </location>
</feature>
<dbReference type="PROSITE" id="PS50234">
    <property type="entry name" value="VWFA"/>
    <property type="match status" value="1"/>
</dbReference>
<dbReference type="GO" id="GO:0016301">
    <property type="term" value="F:kinase activity"/>
    <property type="evidence" value="ECO:0007669"/>
    <property type="project" value="UniProtKB-KW"/>
</dbReference>
<evidence type="ECO:0000256" key="1">
    <source>
        <dbReference type="SAM" id="MobiDB-lite"/>
    </source>
</evidence>
<organism evidence="3 4">
    <name type="scientific">Paratrimastix pyriformis</name>
    <dbReference type="NCBI Taxonomy" id="342808"/>
    <lineage>
        <taxon>Eukaryota</taxon>
        <taxon>Metamonada</taxon>
        <taxon>Preaxostyla</taxon>
        <taxon>Paratrimastigidae</taxon>
        <taxon>Paratrimastix</taxon>
    </lineage>
</organism>
<dbReference type="InterPro" id="IPR052969">
    <property type="entry name" value="Thr-specific_kinase-like"/>
</dbReference>
<keyword evidence="4" id="KW-1185">Reference proteome</keyword>
<name>A0ABQ8UNS0_9EUKA</name>
<comment type="caution">
    <text evidence="3">The sequence shown here is derived from an EMBL/GenBank/DDBJ whole genome shotgun (WGS) entry which is preliminary data.</text>
</comment>
<keyword evidence="3" id="KW-0808">Transferase</keyword>
<dbReference type="Proteomes" id="UP001141327">
    <property type="component" value="Unassembled WGS sequence"/>
</dbReference>
<dbReference type="InterPro" id="IPR036465">
    <property type="entry name" value="vWFA_dom_sf"/>
</dbReference>
<evidence type="ECO:0000313" key="3">
    <source>
        <dbReference type="EMBL" id="KAJ4459362.1"/>
    </source>
</evidence>
<feature type="domain" description="VWFA" evidence="2">
    <location>
        <begin position="129"/>
        <end position="318"/>
    </location>
</feature>
<dbReference type="PANTHER" id="PTHR47763">
    <property type="entry name" value="ALPHA-PROTEIN KINASE VWKA"/>
    <property type="match status" value="1"/>
</dbReference>
<reference evidence="3" key="1">
    <citation type="journal article" date="2022" name="bioRxiv">
        <title>Genomics of Preaxostyla Flagellates Illuminates Evolutionary Transitions and the Path Towards Mitochondrial Loss.</title>
        <authorList>
            <person name="Novak L.V.F."/>
            <person name="Treitli S.C."/>
            <person name="Pyrih J."/>
            <person name="Halakuc P."/>
            <person name="Pipaliya S.V."/>
            <person name="Vacek V."/>
            <person name="Brzon O."/>
            <person name="Soukal P."/>
            <person name="Eme L."/>
            <person name="Dacks J.B."/>
            <person name="Karnkowska A."/>
            <person name="Elias M."/>
            <person name="Hampl V."/>
        </authorList>
    </citation>
    <scope>NUCLEOTIDE SEQUENCE</scope>
    <source>
        <strain evidence="3">RCP-MX</strain>
    </source>
</reference>
<dbReference type="SUPFAM" id="SSF53300">
    <property type="entry name" value="vWA-like"/>
    <property type="match status" value="1"/>
</dbReference>